<dbReference type="PANTHER" id="PTHR32309">
    <property type="entry name" value="TYROSINE-PROTEIN KINASE"/>
    <property type="match status" value="1"/>
</dbReference>
<evidence type="ECO:0000256" key="1">
    <source>
        <dbReference type="ARBA" id="ARBA00022741"/>
    </source>
</evidence>
<protein>
    <recommendedName>
        <fullName evidence="8">Lipopolysaccharide biosynthesis protein</fullName>
    </recommendedName>
</protein>
<dbReference type="Pfam" id="PF01656">
    <property type="entry name" value="CbiA"/>
    <property type="match status" value="1"/>
</dbReference>
<dbReference type="InterPro" id="IPR050445">
    <property type="entry name" value="Bact_polysacc_biosynth/exp"/>
</dbReference>
<evidence type="ECO:0000256" key="2">
    <source>
        <dbReference type="ARBA" id="ARBA00022840"/>
    </source>
</evidence>
<feature type="domain" description="CobQ/CobB/MinD/ParA nucleotide binding" evidence="4">
    <location>
        <begin position="526"/>
        <end position="701"/>
    </location>
</feature>
<keyword evidence="7" id="KW-1185">Reference proteome</keyword>
<dbReference type="RefSeq" id="WP_238183253.1">
    <property type="nucleotide sequence ID" value="NZ_BPRB01000151.1"/>
</dbReference>
<proteinExistence type="predicted"/>
<reference evidence="6" key="1">
    <citation type="journal article" date="2021" name="Front. Microbiol.">
        <title>Comprehensive Comparative Genomics and Phenotyping of Methylobacterium Species.</title>
        <authorList>
            <person name="Alessa O."/>
            <person name="Ogura Y."/>
            <person name="Fujitani Y."/>
            <person name="Takami H."/>
            <person name="Hayashi T."/>
            <person name="Sahin N."/>
            <person name="Tani A."/>
        </authorList>
    </citation>
    <scope>NUCLEOTIDE SEQUENCE</scope>
    <source>
        <strain evidence="6">DSM 23632</strain>
    </source>
</reference>
<feature type="transmembrane region" description="Helical" evidence="3">
    <location>
        <begin position="20"/>
        <end position="39"/>
    </location>
</feature>
<evidence type="ECO:0000259" key="5">
    <source>
        <dbReference type="Pfam" id="PF13807"/>
    </source>
</evidence>
<feature type="domain" description="Tyrosine-protein kinase G-rich" evidence="5">
    <location>
        <begin position="365"/>
        <end position="442"/>
    </location>
</feature>
<dbReference type="InterPro" id="IPR027417">
    <property type="entry name" value="P-loop_NTPase"/>
</dbReference>
<evidence type="ECO:0000259" key="4">
    <source>
        <dbReference type="Pfam" id="PF01656"/>
    </source>
</evidence>
<name>A0ABQ4TZF8_9HYPH</name>
<keyword evidence="3" id="KW-0812">Transmembrane</keyword>
<evidence type="ECO:0000313" key="6">
    <source>
        <dbReference type="EMBL" id="GJE60640.1"/>
    </source>
</evidence>
<keyword evidence="2" id="KW-0067">ATP-binding</keyword>
<keyword evidence="3" id="KW-1133">Transmembrane helix</keyword>
<dbReference type="Pfam" id="PF13807">
    <property type="entry name" value="GNVR"/>
    <property type="match status" value="1"/>
</dbReference>
<dbReference type="EMBL" id="BPRB01000151">
    <property type="protein sequence ID" value="GJE60640.1"/>
    <property type="molecule type" value="Genomic_DNA"/>
</dbReference>
<organism evidence="6 7">
    <name type="scientific">Methylobacterium trifolii</name>
    <dbReference type="NCBI Taxonomy" id="1003092"/>
    <lineage>
        <taxon>Bacteria</taxon>
        <taxon>Pseudomonadati</taxon>
        <taxon>Pseudomonadota</taxon>
        <taxon>Alphaproteobacteria</taxon>
        <taxon>Hyphomicrobiales</taxon>
        <taxon>Methylobacteriaceae</taxon>
        <taxon>Methylobacterium</taxon>
    </lineage>
</organism>
<keyword evidence="1" id="KW-0547">Nucleotide-binding</keyword>
<dbReference type="InterPro" id="IPR002586">
    <property type="entry name" value="CobQ/CobB/MinD/ParA_Nub-bd_dom"/>
</dbReference>
<gene>
    <name evidence="6" type="ORF">MPOCJGCO_2754</name>
</gene>
<evidence type="ECO:0000313" key="7">
    <source>
        <dbReference type="Proteomes" id="UP001055057"/>
    </source>
</evidence>
<comment type="caution">
    <text evidence="6">The sequence shown here is derived from an EMBL/GenBank/DDBJ whole genome shotgun (WGS) entry which is preliminary data.</text>
</comment>
<dbReference type="InterPro" id="IPR005702">
    <property type="entry name" value="Wzc-like_C"/>
</dbReference>
<evidence type="ECO:0000256" key="3">
    <source>
        <dbReference type="SAM" id="Phobius"/>
    </source>
</evidence>
<reference evidence="6" key="2">
    <citation type="submission" date="2021-08" db="EMBL/GenBank/DDBJ databases">
        <authorList>
            <person name="Tani A."/>
            <person name="Ola A."/>
            <person name="Ogura Y."/>
            <person name="Katsura K."/>
            <person name="Hayashi T."/>
        </authorList>
    </citation>
    <scope>NUCLEOTIDE SEQUENCE</scope>
    <source>
        <strain evidence="6">DSM 23632</strain>
    </source>
</reference>
<dbReference type="PANTHER" id="PTHR32309:SF31">
    <property type="entry name" value="CAPSULAR EXOPOLYSACCHARIDE FAMILY"/>
    <property type="match status" value="1"/>
</dbReference>
<dbReference type="Proteomes" id="UP001055057">
    <property type="component" value="Unassembled WGS sequence"/>
</dbReference>
<dbReference type="InterPro" id="IPR032807">
    <property type="entry name" value="GNVR"/>
</dbReference>
<dbReference type="CDD" id="cd05387">
    <property type="entry name" value="BY-kinase"/>
    <property type="match status" value="1"/>
</dbReference>
<dbReference type="Gene3D" id="3.40.50.300">
    <property type="entry name" value="P-loop containing nucleotide triphosphate hydrolases"/>
    <property type="match status" value="1"/>
</dbReference>
<evidence type="ECO:0008006" key="8">
    <source>
        <dbReference type="Google" id="ProtNLM"/>
    </source>
</evidence>
<keyword evidence="3" id="KW-0472">Membrane</keyword>
<accession>A0ABQ4TZF8</accession>
<dbReference type="SUPFAM" id="SSF52540">
    <property type="entry name" value="P-loop containing nucleoside triphosphate hydrolases"/>
    <property type="match status" value="1"/>
</dbReference>
<sequence>MAVLASRSGVLVRIWRRKVLFSSVFAAVFGTAVLALAILPTRYVAAGAVIVAEQEPGTDRTSAAWAQKIGDPADLESQLLLVRSTRTLRLAMAYPGVLEAARKECQASAGGLMNTILRKGGEACDKLQPDSTALLEHIEPRYTVGTVGRSRVINISYQSPLPDVAQTMANALVTVFLDDQRENMAKSREVAATWLWREVKQLDTSLREEDAKIQSFRRAKGLMRGSTAPITSERLTSISQQLSSAEAAQAEAGARLQEILSDKARGSINAPAVMASRAIGDLKQQMTTITAQLANASTVLGPNHPSIQALQRERESLQLRLSREVDSIVASSRKIYDGASALVVSLKRQMETQKADVGSATDAEAQVANMLRNVEIKRAQYVDLYKRASELETERRVLIGSTRLVSLAELPAKPFFPKPLPFLAAGLTLASLLATAAALLRDRADGSVRAGSNLARQTGIPILAQLPQVRQGSSNPVSALFRGHGTDLPLRLALRQGASDPGLQDGLRTLFARLSLAGGREGGQKILVTSTGPREGKTFTTLALASLVAASGRRVLAIECDMRCPSFHEVLDLGPQFADGGGLGAVLRGSILPREAVVPTGTPNLDAIPAGPAIADSTELLMGDHMADLLRWAGKYDLVLIDSPPAGLLMDACVLAKLADGVLCCARWGRSQVAATEATLAALQESGGQILGMAVTMVEPDTYPLYESRAVPAATYIGVGAA</sequence>